<accession>K1E925</accession>
<proteinExistence type="predicted"/>
<dbReference type="STRING" id="1210046.B277_05279"/>
<dbReference type="AlphaFoldDB" id="K1E925"/>
<evidence type="ECO:0000313" key="2">
    <source>
        <dbReference type="Proteomes" id="UP000004474"/>
    </source>
</evidence>
<protein>
    <submittedName>
        <fullName evidence="1">FHA domain-containing protein</fullName>
    </submittedName>
</protein>
<dbReference type="Gene3D" id="3.40.50.300">
    <property type="entry name" value="P-loop containing nucleotide triphosphate hydrolases"/>
    <property type="match status" value="1"/>
</dbReference>
<dbReference type="SUPFAM" id="SSF52540">
    <property type="entry name" value="P-loop containing nucleoside triphosphate hydrolases"/>
    <property type="match status" value="1"/>
</dbReference>
<dbReference type="eggNOG" id="COG1674">
    <property type="taxonomic scope" value="Bacteria"/>
</dbReference>
<dbReference type="RefSeq" id="WP_007925841.1">
    <property type="nucleotide sequence ID" value="NZ_ALWX01000019.1"/>
</dbReference>
<dbReference type="PATRIC" id="fig|1210046.3.peg.1023"/>
<dbReference type="OrthoDB" id="9807790at2"/>
<evidence type="ECO:0000313" key="1">
    <source>
        <dbReference type="EMBL" id="EKA61927.1"/>
    </source>
</evidence>
<organism evidence="1 2">
    <name type="scientific">Janibacter hoylei PVAS-1</name>
    <dbReference type="NCBI Taxonomy" id="1210046"/>
    <lineage>
        <taxon>Bacteria</taxon>
        <taxon>Bacillati</taxon>
        <taxon>Actinomycetota</taxon>
        <taxon>Actinomycetes</taxon>
        <taxon>Micrococcales</taxon>
        <taxon>Intrasporangiaceae</taxon>
        <taxon>Janibacter</taxon>
    </lineage>
</organism>
<sequence length="216" mass="22922">MPAQVDGLPVMAMSSDAMAPVTIDPRGGFIVTGPPGSGRTTAVVQLVRAVKRWDPTCQVSLITLRRNSELLGLPEIDASATREDDIKELCATLKERALDESSPRQVLVCEKLDDLNAPPFQMPLQEAIKPLVDNDHFVIGEADPSALSTSMGLPGLVKASRSGIALAPDGSESSMIFKTNFPPLARVVMPEGRGVIVRRGKSLIAQMALPGGLGRS</sequence>
<dbReference type="EMBL" id="ALWX01000019">
    <property type="protein sequence ID" value="EKA61927.1"/>
    <property type="molecule type" value="Genomic_DNA"/>
</dbReference>
<reference evidence="1 2" key="1">
    <citation type="journal article" date="2012" name="J. Bacteriol.">
        <title>Genome Sequence of Janibacter hoylei MTCC8307, Isolated from the Stratospheric Air.</title>
        <authorList>
            <person name="Pawar S.P."/>
            <person name="Dhotre D.P."/>
            <person name="Shetty S.A."/>
            <person name="Chowdhury S.P."/>
            <person name="Chaudhari B.L."/>
            <person name="Shouche Y.S."/>
        </authorList>
    </citation>
    <scope>NUCLEOTIDE SEQUENCE [LARGE SCALE GENOMIC DNA]</scope>
    <source>
        <strain evidence="1 2">PVAS-1</strain>
    </source>
</reference>
<gene>
    <name evidence="1" type="ORF">B277_05279</name>
</gene>
<comment type="caution">
    <text evidence="1">The sequence shown here is derived from an EMBL/GenBank/DDBJ whole genome shotgun (WGS) entry which is preliminary data.</text>
</comment>
<dbReference type="Proteomes" id="UP000004474">
    <property type="component" value="Unassembled WGS sequence"/>
</dbReference>
<dbReference type="InterPro" id="IPR027417">
    <property type="entry name" value="P-loop_NTPase"/>
</dbReference>
<name>K1E925_9MICO</name>